<evidence type="ECO:0000313" key="3">
    <source>
        <dbReference type="Proteomes" id="UP000302218"/>
    </source>
</evidence>
<organism evidence="2 3">
    <name type="scientific">Natrinema versiforme</name>
    <dbReference type="NCBI Taxonomy" id="88724"/>
    <lineage>
        <taxon>Archaea</taxon>
        <taxon>Methanobacteriati</taxon>
        <taxon>Methanobacteriota</taxon>
        <taxon>Stenosarchaea group</taxon>
        <taxon>Halobacteria</taxon>
        <taxon>Halobacteriales</taxon>
        <taxon>Natrialbaceae</taxon>
        <taxon>Natrinema</taxon>
    </lineage>
</organism>
<dbReference type="RefSeq" id="WP_138246521.1">
    <property type="nucleotide sequence ID" value="NZ_CP040330.1"/>
</dbReference>
<sequence length="64" mass="6911">MSDTRGELEVETLLKIVLGLIAVLLVIEVLEAILGTLASVFGLFVPVIQLAIGVLIILWLLDQL</sequence>
<reference evidence="3" key="1">
    <citation type="submission" date="2019-05" db="EMBL/GenBank/DDBJ databases">
        <title>Genome sequence and methylation pattern of the halophilic Archaeon Natrinema versiforme BOL5-4.</title>
        <authorList>
            <person name="DasSarma P."/>
            <person name="Anton B.P."/>
            <person name="DasSarma S.L."/>
            <person name="Martinez F.L."/>
            <person name="Guzman D."/>
            <person name="Roberts R.J."/>
            <person name="DasSarma S."/>
        </authorList>
    </citation>
    <scope>NUCLEOTIDE SEQUENCE [LARGE SCALE GENOMIC DNA]</scope>
    <source>
        <strain evidence="3">BOL5-4</strain>
    </source>
</reference>
<accession>A0A4P8WL34</accession>
<dbReference type="AlphaFoldDB" id="A0A4P8WL34"/>
<dbReference type="Proteomes" id="UP000302218">
    <property type="component" value="Chromosome"/>
</dbReference>
<evidence type="ECO:0000256" key="1">
    <source>
        <dbReference type="SAM" id="Phobius"/>
    </source>
</evidence>
<dbReference type="GeneID" id="40267133"/>
<dbReference type="KEGG" id="nvr:FEJ81_17630"/>
<dbReference type="Pfam" id="PF24431">
    <property type="entry name" value="DUF7554"/>
    <property type="match status" value="1"/>
</dbReference>
<gene>
    <name evidence="2" type="ORF">FEJ81_17630</name>
</gene>
<feature type="transmembrane region" description="Helical" evidence="1">
    <location>
        <begin position="40"/>
        <end position="61"/>
    </location>
</feature>
<name>A0A4P8WL34_9EURY</name>
<dbReference type="EMBL" id="CP040330">
    <property type="protein sequence ID" value="QCS44074.1"/>
    <property type="molecule type" value="Genomic_DNA"/>
</dbReference>
<proteinExistence type="predicted"/>
<feature type="transmembrane region" description="Helical" evidence="1">
    <location>
        <begin position="12"/>
        <end position="34"/>
    </location>
</feature>
<dbReference type="InterPro" id="IPR055976">
    <property type="entry name" value="DUF7554"/>
</dbReference>
<keyword evidence="1" id="KW-0472">Membrane</keyword>
<keyword evidence="1" id="KW-0812">Transmembrane</keyword>
<keyword evidence="1" id="KW-1133">Transmembrane helix</keyword>
<protein>
    <submittedName>
        <fullName evidence="2">Uncharacterized protein</fullName>
    </submittedName>
</protein>
<evidence type="ECO:0000313" key="2">
    <source>
        <dbReference type="EMBL" id="QCS44074.1"/>
    </source>
</evidence>